<dbReference type="RefSeq" id="WP_406582358.1">
    <property type="nucleotide sequence ID" value="NZ_JBJHQH010000017.1"/>
</dbReference>
<dbReference type="Gene3D" id="3.40.630.10">
    <property type="entry name" value="Zn peptidases"/>
    <property type="match status" value="2"/>
</dbReference>
<evidence type="ECO:0000256" key="2">
    <source>
        <dbReference type="ARBA" id="ARBA00001947"/>
    </source>
</evidence>
<evidence type="ECO:0000256" key="6">
    <source>
        <dbReference type="ARBA" id="ARBA00016853"/>
    </source>
</evidence>
<comment type="cofactor">
    <cofactor evidence="1">
        <name>Co(2+)</name>
        <dbReference type="ChEBI" id="CHEBI:48828"/>
    </cofactor>
</comment>
<evidence type="ECO:0000313" key="17">
    <source>
        <dbReference type="Proteomes" id="UP001623041"/>
    </source>
</evidence>
<dbReference type="InterPro" id="IPR010182">
    <property type="entry name" value="ArgE/DapE"/>
</dbReference>
<dbReference type="SUPFAM" id="SSF53187">
    <property type="entry name" value="Zn-dependent exopeptidases"/>
    <property type="match status" value="1"/>
</dbReference>
<comment type="cofactor">
    <cofactor evidence="2">
        <name>Zn(2+)</name>
        <dbReference type="ChEBI" id="CHEBI:29105"/>
    </cofactor>
</comment>
<evidence type="ECO:0000256" key="3">
    <source>
        <dbReference type="ARBA" id="ARBA00005130"/>
    </source>
</evidence>
<comment type="caution">
    <text evidence="16">The sequence shown here is derived from an EMBL/GenBank/DDBJ whole genome shotgun (WGS) entry which is preliminary data.</text>
</comment>
<comment type="catalytic activity">
    <reaction evidence="14">
        <text>N-succinyl-(2S,6S)-2,6-diaminopimelate + H2O = (2S,6S)-2,6-diaminopimelate + succinate</text>
        <dbReference type="Rhea" id="RHEA:22608"/>
        <dbReference type="ChEBI" id="CHEBI:15377"/>
        <dbReference type="ChEBI" id="CHEBI:30031"/>
        <dbReference type="ChEBI" id="CHEBI:57609"/>
        <dbReference type="ChEBI" id="CHEBI:58087"/>
        <dbReference type="EC" id="3.5.1.18"/>
    </reaction>
</comment>
<dbReference type="NCBIfam" id="TIGR01910">
    <property type="entry name" value="DapE-ArgE"/>
    <property type="match status" value="1"/>
</dbReference>
<evidence type="ECO:0000256" key="13">
    <source>
        <dbReference type="ARBA" id="ARBA00023285"/>
    </source>
</evidence>
<accession>A0ABW8RK14</accession>
<dbReference type="PANTHER" id="PTHR43808">
    <property type="entry name" value="ACETYLORNITHINE DEACETYLASE"/>
    <property type="match status" value="1"/>
</dbReference>
<dbReference type="InterPro" id="IPR001261">
    <property type="entry name" value="ArgE/DapE_CS"/>
</dbReference>
<dbReference type="Proteomes" id="UP001623041">
    <property type="component" value="Unassembled WGS sequence"/>
</dbReference>
<evidence type="ECO:0000256" key="7">
    <source>
        <dbReference type="ARBA" id="ARBA00022605"/>
    </source>
</evidence>
<dbReference type="InterPro" id="IPR050072">
    <property type="entry name" value="Peptidase_M20A"/>
</dbReference>
<dbReference type="InterPro" id="IPR036264">
    <property type="entry name" value="Bact_exopeptidase_dim_dom"/>
</dbReference>
<organism evidence="16 17">
    <name type="scientific">Bacillus salipaludis</name>
    <dbReference type="NCBI Taxonomy" id="2547811"/>
    <lineage>
        <taxon>Bacteria</taxon>
        <taxon>Bacillati</taxon>
        <taxon>Bacillota</taxon>
        <taxon>Bacilli</taxon>
        <taxon>Bacillales</taxon>
        <taxon>Bacillaceae</taxon>
        <taxon>Bacillus</taxon>
    </lineage>
</organism>
<evidence type="ECO:0000256" key="5">
    <source>
        <dbReference type="ARBA" id="ARBA00011921"/>
    </source>
</evidence>
<protein>
    <recommendedName>
        <fullName evidence="6">Probable succinyl-diaminopimelate desuccinylase</fullName>
        <ecNumber evidence="5">3.5.1.18</ecNumber>
    </recommendedName>
</protein>
<keyword evidence="10" id="KW-0862">Zinc</keyword>
<keyword evidence="8" id="KW-0479">Metal-binding</keyword>
<dbReference type="EMBL" id="JBJHQH010000017">
    <property type="protein sequence ID" value="MFK9093860.1"/>
    <property type="molecule type" value="Genomic_DNA"/>
</dbReference>
<dbReference type="InterPro" id="IPR002933">
    <property type="entry name" value="Peptidase_M20"/>
</dbReference>
<gene>
    <name evidence="16" type="ORF">ACJEBI_20570</name>
</gene>
<sequence>MINKNLNIPNYFHSEELIQILCGLIDKNSENPTSTEEGAALFIQSLLKDNGIESELSYADKGRPNLIARLKGNKPGKTLLFNGHLDVVPAGLGWSVDPFKGIVQDGKVFGRGAADMKSGLAAMIYAAIVLKKMGTPFSGEIILFFNVDEERVNIGMQHFLKSDITAHYAVIGEPTNLDICIAHKGVGRYKLHTKGTSQHAAKVENMDNAINKMAAIIYELNRLNEKISTLEDPLLGKGSLTITEIKGGIAPNMVPDHCTIEIDRRLLPADTQESVNLEIKQSLRSTNDLSELDYELEEYLFLPASYISKDHSLVKSLKNVKEKIQGKEANVRVFEATCEASFLSQHKGIPTVIVGPGSLRQAHVVDEYVEIDEVIQAAAIYIELGLQLLENPCDKILSPKSVGSEYPD</sequence>
<evidence type="ECO:0000256" key="11">
    <source>
        <dbReference type="ARBA" id="ARBA00022915"/>
    </source>
</evidence>
<comment type="pathway">
    <text evidence="3">Amino-acid biosynthesis; L-lysine biosynthesis via DAP pathway; LL-2,6-diaminopimelate from (S)-tetrahydrodipicolinate (succinylase route): step 3/3.</text>
</comment>
<keyword evidence="7" id="KW-0028">Amino-acid biosynthesis</keyword>
<evidence type="ECO:0000256" key="9">
    <source>
        <dbReference type="ARBA" id="ARBA00022801"/>
    </source>
</evidence>
<evidence type="ECO:0000256" key="10">
    <source>
        <dbReference type="ARBA" id="ARBA00022833"/>
    </source>
</evidence>
<keyword evidence="9" id="KW-0378">Hydrolase</keyword>
<dbReference type="Pfam" id="PF07687">
    <property type="entry name" value="M20_dimer"/>
    <property type="match status" value="1"/>
</dbReference>
<keyword evidence="13" id="KW-0170">Cobalt</keyword>
<dbReference type="SUPFAM" id="SSF55031">
    <property type="entry name" value="Bacterial exopeptidase dimerisation domain"/>
    <property type="match status" value="1"/>
</dbReference>
<evidence type="ECO:0000256" key="4">
    <source>
        <dbReference type="ARBA" id="ARBA00006247"/>
    </source>
</evidence>
<dbReference type="InterPro" id="IPR011650">
    <property type="entry name" value="Peptidase_M20_dimer"/>
</dbReference>
<reference evidence="16 17" key="1">
    <citation type="submission" date="2024-11" db="EMBL/GenBank/DDBJ databases">
        <authorList>
            <person name="Lucas J.A."/>
        </authorList>
    </citation>
    <scope>NUCLEOTIDE SEQUENCE [LARGE SCALE GENOMIC DNA]</scope>
    <source>
        <strain evidence="16 17">Z 5.4</strain>
    </source>
</reference>
<comment type="similarity">
    <text evidence="4">Belongs to the peptidase M20A family.</text>
</comment>
<dbReference type="CDD" id="cd08659">
    <property type="entry name" value="M20_ArgE_DapE-like"/>
    <property type="match status" value="1"/>
</dbReference>
<evidence type="ECO:0000313" key="16">
    <source>
        <dbReference type="EMBL" id="MFK9093860.1"/>
    </source>
</evidence>
<evidence type="ECO:0000259" key="15">
    <source>
        <dbReference type="Pfam" id="PF07687"/>
    </source>
</evidence>
<name>A0ABW8RK14_9BACI</name>
<dbReference type="PANTHER" id="PTHR43808:SF8">
    <property type="entry name" value="PEPTIDASE M20 DIMERISATION DOMAIN-CONTAINING PROTEIN"/>
    <property type="match status" value="1"/>
</dbReference>
<keyword evidence="12" id="KW-0457">Lysine biosynthesis</keyword>
<dbReference type="EC" id="3.5.1.18" evidence="5"/>
<proteinExistence type="inferred from homology"/>
<keyword evidence="17" id="KW-1185">Reference proteome</keyword>
<evidence type="ECO:0000256" key="14">
    <source>
        <dbReference type="ARBA" id="ARBA00051301"/>
    </source>
</evidence>
<keyword evidence="11" id="KW-0220">Diaminopimelate biosynthesis</keyword>
<feature type="domain" description="Peptidase M20 dimerisation" evidence="15">
    <location>
        <begin position="181"/>
        <end position="285"/>
    </location>
</feature>
<dbReference type="Gene3D" id="3.30.70.360">
    <property type="match status" value="1"/>
</dbReference>
<dbReference type="Pfam" id="PF01546">
    <property type="entry name" value="Peptidase_M20"/>
    <property type="match status" value="1"/>
</dbReference>
<evidence type="ECO:0000256" key="1">
    <source>
        <dbReference type="ARBA" id="ARBA00001941"/>
    </source>
</evidence>
<dbReference type="PROSITE" id="PS00758">
    <property type="entry name" value="ARGE_DAPE_CPG2_1"/>
    <property type="match status" value="1"/>
</dbReference>
<evidence type="ECO:0000256" key="12">
    <source>
        <dbReference type="ARBA" id="ARBA00023154"/>
    </source>
</evidence>
<evidence type="ECO:0000256" key="8">
    <source>
        <dbReference type="ARBA" id="ARBA00022723"/>
    </source>
</evidence>